<evidence type="ECO:0000313" key="4">
    <source>
        <dbReference type="Proteomes" id="UP000006701"/>
    </source>
</evidence>
<keyword evidence="2" id="KW-0812">Transmembrane</keyword>
<gene>
    <name evidence="3" type="ORF">ACLA_084960</name>
</gene>
<dbReference type="GeneID" id="4700322"/>
<dbReference type="HOGENOM" id="CLU_2605580_0_0_1"/>
<dbReference type="OrthoDB" id="4480828at2759"/>
<accession>A1CU14</accession>
<reference evidence="3 4" key="1">
    <citation type="journal article" date="2008" name="PLoS Genet.">
        <title>Genomic islands in the pathogenic filamentous fungus Aspergillus fumigatus.</title>
        <authorList>
            <person name="Fedorova N.D."/>
            <person name="Khaldi N."/>
            <person name="Joardar V.S."/>
            <person name="Maiti R."/>
            <person name="Amedeo P."/>
            <person name="Anderson M.J."/>
            <person name="Crabtree J."/>
            <person name="Silva J.C."/>
            <person name="Badger J.H."/>
            <person name="Albarraq A."/>
            <person name="Angiuoli S."/>
            <person name="Bussey H."/>
            <person name="Bowyer P."/>
            <person name="Cotty P.J."/>
            <person name="Dyer P.S."/>
            <person name="Egan A."/>
            <person name="Galens K."/>
            <person name="Fraser-Liggett C.M."/>
            <person name="Haas B.J."/>
            <person name="Inman J.M."/>
            <person name="Kent R."/>
            <person name="Lemieux S."/>
            <person name="Malavazi I."/>
            <person name="Orvis J."/>
            <person name="Roemer T."/>
            <person name="Ronning C.M."/>
            <person name="Sundaram J.P."/>
            <person name="Sutton G."/>
            <person name="Turner G."/>
            <person name="Venter J.C."/>
            <person name="White O.R."/>
            <person name="Whitty B.R."/>
            <person name="Youngman P."/>
            <person name="Wolfe K.H."/>
            <person name="Goldman G.H."/>
            <person name="Wortman J.R."/>
            <person name="Jiang B."/>
            <person name="Denning D.W."/>
            <person name="Nierman W.C."/>
        </authorList>
    </citation>
    <scope>NUCLEOTIDE SEQUENCE [LARGE SCALE GENOMIC DNA]</scope>
    <source>
        <strain evidence="4">ATCC 1007 / CBS 513.65 / DSM 816 / NCTC 3887 / NRRL 1</strain>
    </source>
</reference>
<protein>
    <submittedName>
        <fullName evidence="3">Uncharacterized protein</fullName>
    </submittedName>
</protein>
<keyword evidence="4" id="KW-1185">Reference proteome</keyword>
<evidence type="ECO:0000313" key="3">
    <source>
        <dbReference type="EMBL" id="EAW06801.1"/>
    </source>
</evidence>
<dbReference type="OMA" id="GVITGAW"/>
<evidence type="ECO:0000256" key="2">
    <source>
        <dbReference type="SAM" id="Phobius"/>
    </source>
</evidence>
<keyword evidence="2" id="KW-0472">Membrane</keyword>
<dbReference type="AlphaFoldDB" id="A1CU14"/>
<evidence type="ECO:0000256" key="1">
    <source>
        <dbReference type="SAM" id="MobiDB-lite"/>
    </source>
</evidence>
<feature type="region of interest" description="Disordered" evidence="1">
    <location>
        <begin position="57"/>
        <end position="79"/>
    </location>
</feature>
<dbReference type="RefSeq" id="XP_001268227.1">
    <property type="nucleotide sequence ID" value="XM_001268226.1"/>
</dbReference>
<sequence length="79" mass="8536">MAAEGSLTDRYKGVLKSRNALMSIFGVIAGAWVVFRSLAPKHGAYVVSDEERAMVHGGYGEKSPVGNRRATVPKSIERT</sequence>
<dbReference type="KEGG" id="act:ACLA_084960"/>
<name>A1CU14_ASPCL</name>
<feature type="transmembrane region" description="Helical" evidence="2">
    <location>
        <begin position="20"/>
        <end position="39"/>
    </location>
</feature>
<keyword evidence="2" id="KW-1133">Transmembrane helix</keyword>
<proteinExistence type="predicted"/>
<organism evidence="3 4">
    <name type="scientific">Aspergillus clavatus (strain ATCC 1007 / CBS 513.65 / DSM 816 / NCTC 3887 / NRRL 1 / QM 1276 / 107)</name>
    <dbReference type="NCBI Taxonomy" id="344612"/>
    <lineage>
        <taxon>Eukaryota</taxon>
        <taxon>Fungi</taxon>
        <taxon>Dikarya</taxon>
        <taxon>Ascomycota</taxon>
        <taxon>Pezizomycotina</taxon>
        <taxon>Eurotiomycetes</taxon>
        <taxon>Eurotiomycetidae</taxon>
        <taxon>Eurotiales</taxon>
        <taxon>Aspergillaceae</taxon>
        <taxon>Aspergillus</taxon>
        <taxon>Aspergillus subgen. Fumigati</taxon>
    </lineage>
</organism>
<dbReference type="VEuPathDB" id="FungiDB:ACLA_084960"/>
<dbReference type="Proteomes" id="UP000006701">
    <property type="component" value="Unassembled WGS sequence"/>
</dbReference>
<dbReference type="EMBL" id="DS027060">
    <property type="protein sequence ID" value="EAW06801.1"/>
    <property type="molecule type" value="Genomic_DNA"/>
</dbReference>